<feature type="compositionally biased region" description="Low complexity" evidence="13">
    <location>
        <begin position="49"/>
        <end position="64"/>
    </location>
</feature>
<keyword evidence="9" id="KW-0030">Aminoacyl-tRNA synthetase</keyword>
<comment type="catalytic activity">
    <reaction evidence="11 12">
        <text>tRNA(Lys) + L-lysine + ATP = L-lysyl-tRNA(Lys) + AMP + diphosphate</text>
        <dbReference type="Rhea" id="RHEA:20792"/>
        <dbReference type="Rhea" id="RHEA-COMP:9696"/>
        <dbReference type="Rhea" id="RHEA-COMP:9697"/>
        <dbReference type="ChEBI" id="CHEBI:30616"/>
        <dbReference type="ChEBI" id="CHEBI:32551"/>
        <dbReference type="ChEBI" id="CHEBI:33019"/>
        <dbReference type="ChEBI" id="CHEBI:78442"/>
        <dbReference type="ChEBI" id="CHEBI:78529"/>
        <dbReference type="ChEBI" id="CHEBI:456215"/>
        <dbReference type="EC" id="6.1.1.6"/>
    </reaction>
</comment>
<dbReference type="InterPro" id="IPR018149">
    <property type="entry name" value="Lys-tRNA-synth_II_C"/>
</dbReference>
<keyword evidence="16" id="KW-1185">Reference proteome</keyword>
<comment type="similarity">
    <text evidence="2">Belongs to the class-II aminoacyl-tRNA synthetase family.</text>
</comment>
<dbReference type="EMBL" id="JALJOU010000090">
    <property type="protein sequence ID" value="KAK9822199.1"/>
    <property type="molecule type" value="Genomic_DNA"/>
</dbReference>
<comment type="caution">
    <text evidence="15">The sequence shown here is derived from an EMBL/GenBank/DDBJ whole genome shotgun (WGS) entry which is preliminary data.</text>
</comment>
<evidence type="ECO:0000256" key="11">
    <source>
        <dbReference type="ARBA" id="ARBA00048573"/>
    </source>
</evidence>
<sequence>MAESNSAWVLPDKFTDDLLDEHGNKMSKSEYKKRAKAAATAKEREGKKAAQAAAAAAAPANAAAKGPVLEDEADDLDPNQYYERRMRGLQAARAAGKNPYPHKFHTTTLLPAYVATYAALQPGEQRNGETVAIAGRLASKRRMGKLVFYDIKADGEKVQAMAAADNSPLDEVGFVALHNSVKRGDIVGVEGFPGKSKKGELSIFPRTLVVLAPCLHMLPKRGIQNLESRYRQRYLDTIVNRHVRDIFVTRARIIRFIRSYFDERGFLEVETPMMNSIPGGATARPFVTYHNDLDMQLYMRVAPELYLKMLVVGGLDRVYEIGRQFRNEGIDLTHNPEFTSCEFYQAYADYHDLMTMTEEMVAQMVLQLRGSYRMAYHAHGLDAPPVQIDFTPPWRRISMVAGLEEALGAKLPADLETEDARVELDRLCVKRGVDCASPRTTARLLDKLVGELLESQCVNPTFICDHPRLMSPLAKQHRELLGMTERFELFVSCQEVCNAYTELNDPITQRERFAEQAKAKSAGDDEAMYVDEAYCTALEYGLPPTGGWGMGIDRMTMLLTDTINIKEVLLFPAMRPEVVRPPGESATAAEAAPAAVVPAEAAVAGPLANGCEAAQPFSQALPVSIRSLSHAPAPPAINISPKRRISACNTPVLRSPASQPPIPPPPPAAGPADDLLSAWRSSARSAEVLRAPLSQASQLAHRFSADRDAELKSQASSWEYGK</sequence>
<dbReference type="Gene3D" id="3.30.930.10">
    <property type="entry name" value="Bira Bifunctional Protein, Domain 2"/>
    <property type="match status" value="1"/>
</dbReference>
<evidence type="ECO:0000256" key="8">
    <source>
        <dbReference type="ARBA" id="ARBA00022917"/>
    </source>
</evidence>
<dbReference type="InterPro" id="IPR044136">
    <property type="entry name" value="Lys-tRNA-ligase_II_N"/>
</dbReference>
<dbReference type="SUPFAM" id="SSF50249">
    <property type="entry name" value="Nucleic acid-binding proteins"/>
    <property type="match status" value="1"/>
</dbReference>
<dbReference type="PANTHER" id="PTHR42918">
    <property type="entry name" value="LYSYL-TRNA SYNTHETASE"/>
    <property type="match status" value="1"/>
</dbReference>
<dbReference type="EC" id="6.1.1.6" evidence="3 12"/>
<dbReference type="GO" id="GO:0005829">
    <property type="term" value="C:cytosol"/>
    <property type="evidence" value="ECO:0007669"/>
    <property type="project" value="TreeGrafter"/>
</dbReference>
<evidence type="ECO:0000256" key="3">
    <source>
        <dbReference type="ARBA" id="ARBA00013166"/>
    </source>
</evidence>
<dbReference type="Proteomes" id="UP001445335">
    <property type="component" value="Unassembled WGS sequence"/>
</dbReference>
<organism evidence="15 16">
    <name type="scientific">Elliptochloris bilobata</name>
    <dbReference type="NCBI Taxonomy" id="381761"/>
    <lineage>
        <taxon>Eukaryota</taxon>
        <taxon>Viridiplantae</taxon>
        <taxon>Chlorophyta</taxon>
        <taxon>core chlorophytes</taxon>
        <taxon>Trebouxiophyceae</taxon>
        <taxon>Trebouxiophyceae incertae sedis</taxon>
        <taxon>Elliptochloris clade</taxon>
        <taxon>Elliptochloris</taxon>
    </lineage>
</organism>
<dbReference type="FunFam" id="3.30.930.10:FF:000238">
    <property type="entry name" value="Lysine--tRNA ligase"/>
    <property type="match status" value="1"/>
</dbReference>
<proteinExistence type="inferred from homology"/>
<dbReference type="SUPFAM" id="SSF55681">
    <property type="entry name" value="Class II aaRS and biotin synthetases"/>
    <property type="match status" value="1"/>
</dbReference>
<dbReference type="GO" id="GO:0000049">
    <property type="term" value="F:tRNA binding"/>
    <property type="evidence" value="ECO:0007669"/>
    <property type="project" value="TreeGrafter"/>
</dbReference>
<evidence type="ECO:0000313" key="15">
    <source>
        <dbReference type="EMBL" id="KAK9822199.1"/>
    </source>
</evidence>
<dbReference type="Pfam" id="PF00152">
    <property type="entry name" value="tRNA-synt_2"/>
    <property type="match status" value="1"/>
</dbReference>
<evidence type="ECO:0000259" key="14">
    <source>
        <dbReference type="PROSITE" id="PS50862"/>
    </source>
</evidence>
<protein>
    <recommendedName>
        <fullName evidence="3 12">Lysine--tRNA ligase</fullName>
        <ecNumber evidence="3 12">6.1.1.6</ecNumber>
    </recommendedName>
    <alternativeName>
        <fullName evidence="10 12">Lysyl-tRNA synthetase</fullName>
    </alternativeName>
</protein>
<evidence type="ECO:0000256" key="6">
    <source>
        <dbReference type="ARBA" id="ARBA00022741"/>
    </source>
</evidence>
<dbReference type="PANTHER" id="PTHR42918:SF9">
    <property type="entry name" value="LYSINE--TRNA LIGASE"/>
    <property type="match status" value="1"/>
</dbReference>
<dbReference type="PRINTS" id="PR00982">
    <property type="entry name" value="TRNASYNTHLYS"/>
</dbReference>
<keyword evidence="5" id="KW-0436">Ligase</keyword>
<evidence type="ECO:0000256" key="10">
    <source>
        <dbReference type="ARBA" id="ARBA00030563"/>
    </source>
</evidence>
<keyword evidence="8" id="KW-0648">Protein biosynthesis</keyword>
<evidence type="ECO:0000256" key="2">
    <source>
        <dbReference type="ARBA" id="ARBA00008226"/>
    </source>
</evidence>
<evidence type="ECO:0000256" key="7">
    <source>
        <dbReference type="ARBA" id="ARBA00022840"/>
    </source>
</evidence>
<feature type="compositionally biased region" description="Pro residues" evidence="13">
    <location>
        <begin position="658"/>
        <end position="669"/>
    </location>
</feature>
<evidence type="ECO:0000256" key="1">
    <source>
        <dbReference type="ARBA" id="ARBA00004496"/>
    </source>
</evidence>
<evidence type="ECO:0000256" key="4">
    <source>
        <dbReference type="ARBA" id="ARBA00022490"/>
    </source>
</evidence>
<feature type="compositionally biased region" description="Basic and acidic residues" evidence="13">
    <location>
        <begin position="13"/>
        <end position="32"/>
    </location>
</feature>
<dbReference type="GO" id="GO:0004824">
    <property type="term" value="F:lysine-tRNA ligase activity"/>
    <property type="evidence" value="ECO:0007669"/>
    <property type="project" value="UniProtKB-EC"/>
</dbReference>
<dbReference type="InterPro" id="IPR004364">
    <property type="entry name" value="Aa-tRNA-synt_II"/>
</dbReference>
<evidence type="ECO:0000256" key="13">
    <source>
        <dbReference type="SAM" id="MobiDB-lite"/>
    </source>
</evidence>
<dbReference type="CDD" id="cd00775">
    <property type="entry name" value="LysRS_core"/>
    <property type="match status" value="1"/>
</dbReference>
<feature type="region of interest" description="Disordered" evidence="13">
    <location>
        <begin position="651"/>
        <end position="674"/>
    </location>
</feature>
<dbReference type="GO" id="GO:0005524">
    <property type="term" value="F:ATP binding"/>
    <property type="evidence" value="ECO:0007669"/>
    <property type="project" value="UniProtKB-KW"/>
</dbReference>
<evidence type="ECO:0000313" key="16">
    <source>
        <dbReference type="Proteomes" id="UP001445335"/>
    </source>
</evidence>
<dbReference type="CDD" id="cd04322">
    <property type="entry name" value="LysRS_N"/>
    <property type="match status" value="1"/>
</dbReference>
<dbReference type="Pfam" id="PF01336">
    <property type="entry name" value="tRNA_anti-codon"/>
    <property type="match status" value="1"/>
</dbReference>
<keyword evidence="7" id="KW-0067">ATP-binding</keyword>
<dbReference type="NCBIfam" id="TIGR00499">
    <property type="entry name" value="lysS_bact"/>
    <property type="match status" value="1"/>
</dbReference>
<gene>
    <name evidence="15" type="ORF">WJX81_002806</name>
</gene>
<dbReference type="HAMAP" id="MF_00252">
    <property type="entry name" value="Lys_tRNA_synth_class2"/>
    <property type="match status" value="1"/>
</dbReference>
<keyword evidence="6" id="KW-0547">Nucleotide-binding</keyword>
<dbReference type="NCBIfam" id="NF001756">
    <property type="entry name" value="PRK00484.1"/>
    <property type="match status" value="1"/>
</dbReference>
<dbReference type="InterPro" id="IPR004365">
    <property type="entry name" value="NA-bd_OB_tRNA"/>
</dbReference>
<comment type="subcellular location">
    <subcellularLocation>
        <location evidence="1">Cytoplasm</location>
    </subcellularLocation>
</comment>
<keyword evidence="4" id="KW-0963">Cytoplasm</keyword>
<reference evidence="15 16" key="1">
    <citation type="journal article" date="2024" name="Nat. Commun.">
        <title>Phylogenomics reveals the evolutionary origins of lichenization in chlorophyte algae.</title>
        <authorList>
            <person name="Puginier C."/>
            <person name="Libourel C."/>
            <person name="Otte J."/>
            <person name="Skaloud P."/>
            <person name="Haon M."/>
            <person name="Grisel S."/>
            <person name="Petersen M."/>
            <person name="Berrin J.G."/>
            <person name="Delaux P.M."/>
            <person name="Dal Grande F."/>
            <person name="Keller J."/>
        </authorList>
    </citation>
    <scope>NUCLEOTIDE SEQUENCE [LARGE SCALE GENOMIC DNA]</scope>
    <source>
        <strain evidence="15 16">SAG 245.80</strain>
    </source>
</reference>
<name>A0AAW1QL62_9CHLO</name>
<dbReference type="InterPro" id="IPR045864">
    <property type="entry name" value="aa-tRNA-synth_II/BPL/LPL"/>
</dbReference>
<dbReference type="FunFam" id="2.40.50.140:FF:000050">
    <property type="entry name" value="Lysine--tRNA ligase"/>
    <property type="match status" value="1"/>
</dbReference>
<dbReference type="AlphaFoldDB" id="A0AAW1QL62"/>
<dbReference type="InterPro" id="IPR006195">
    <property type="entry name" value="aa-tRNA-synth_II"/>
</dbReference>
<evidence type="ECO:0000256" key="9">
    <source>
        <dbReference type="ARBA" id="ARBA00023146"/>
    </source>
</evidence>
<accession>A0AAW1QL62</accession>
<dbReference type="InterPro" id="IPR002313">
    <property type="entry name" value="Lys-tRNA-ligase_II"/>
</dbReference>
<dbReference type="GO" id="GO:0006430">
    <property type="term" value="P:lysyl-tRNA aminoacylation"/>
    <property type="evidence" value="ECO:0007669"/>
    <property type="project" value="InterPro"/>
</dbReference>
<dbReference type="Gene3D" id="2.40.50.140">
    <property type="entry name" value="Nucleic acid-binding proteins"/>
    <property type="match status" value="1"/>
</dbReference>
<evidence type="ECO:0000256" key="5">
    <source>
        <dbReference type="ARBA" id="ARBA00022598"/>
    </source>
</evidence>
<feature type="region of interest" description="Disordered" evidence="13">
    <location>
        <begin position="1"/>
        <end position="74"/>
    </location>
</feature>
<feature type="domain" description="Aminoacyl-transfer RNA synthetases class-II family profile" evidence="14">
    <location>
        <begin position="247"/>
        <end position="576"/>
    </location>
</feature>
<dbReference type="InterPro" id="IPR012340">
    <property type="entry name" value="NA-bd_OB-fold"/>
</dbReference>
<evidence type="ECO:0000256" key="12">
    <source>
        <dbReference type="RuleBase" id="RU003748"/>
    </source>
</evidence>
<dbReference type="PROSITE" id="PS50862">
    <property type="entry name" value="AA_TRNA_LIGASE_II"/>
    <property type="match status" value="1"/>
</dbReference>